<evidence type="ECO:0000256" key="1">
    <source>
        <dbReference type="SAM" id="Phobius"/>
    </source>
</evidence>
<protein>
    <submittedName>
        <fullName evidence="2">1,3-beta-D-glucan synthase catalytic subunit</fullName>
    </submittedName>
</protein>
<keyword evidence="1" id="KW-1133">Transmembrane helix</keyword>
<sequence>NMINLTSLGGPENGREFLCKITELGYFAGDFVLGHLLLFCMLPALCVPYIDRFHSVILFWLRPSRQIRPPIYSLKQSKLRRRRVIRYAILYFVMLILFVVLVVAPLVVRRLNISLPSIPQDLMQPLDPGSEHNDTHTYYTGSGLPAGFVAYSGGGSTSKSTSTAGAKMMFMF</sequence>
<proteinExistence type="predicted"/>
<keyword evidence="1" id="KW-0812">Transmembrane</keyword>
<dbReference type="EMBL" id="DF933814">
    <property type="protein sequence ID" value="GAM36485.1"/>
    <property type="molecule type" value="Genomic_DNA"/>
</dbReference>
<feature type="transmembrane region" description="Helical" evidence="1">
    <location>
        <begin position="84"/>
        <end position="108"/>
    </location>
</feature>
<gene>
    <name evidence="2" type="ORF">TCE0_018r05617</name>
</gene>
<dbReference type="Proteomes" id="UP000053095">
    <property type="component" value="Unassembled WGS sequence"/>
</dbReference>
<evidence type="ECO:0000313" key="3">
    <source>
        <dbReference type="Proteomes" id="UP000053095"/>
    </source>
</evidence>
<feature type="transmembrane region" description="Helical" evidence="1">
    <location>
        <begin position="31"/>
        <end position="50"/>
    </location>
</feature>
<feature type="non-terminal residue" evidence="2">
    <location>
        <position position="1"/>
    </location>
</feature>
<evidence type="ECO:0000313" key="2">
    <source>
        <dbReference type="EMBL" id="GAM36485.1"/>
    </source>
</evidence>
<keyword evidence="3" id="KW-1185">Reference proteome</keyword>
<organism evidence="2 3">
    <name type="scientific">Talaromyces pinophilus</name>
    <name type="common">Penicillium pinophilum</name>
    <dbReference type="NCBI Taxonomy" id="128442"/>
    <lineage>
        <taxon>Eukaryota</taxon>
        <taxon>Fungi</taxon>
        <taxon>Dikarya</taxon>
        <taxon>Ascomycota</taxon>
        <taxon>Pezizomycotina</taxon>
        <taxon>Eurotiomycetes</taxon>
        <taxon>Eurotiomycetidae</taxon>
        <taxon>Eurotiales</taxon>
        <taxon>Trichocomaceae</taxon>
        <taxon>Talaromyces</taxon>
        <taxon>Talaromyces sect. Talaromyces</taxon>
    </lineage>
</organism>
<keyword evidence="1" id="KW-0472">Membrane</keyword>
<accession>A0A510NW92</accession>
<name>A0A510NW92_TALPI</name>
<reference evidence="3" key="1">
    <citation type="journal article" date="2015" name="Genome Announc.">
        <title>Draft genome sequence of Talaromyces cellulolyticus strain Y-94, a source of lignocellulosic biomass-degrading enzymes.</title>
        <authorList>
            <person name="Fujii T."/>
            <person name="Koike H."/>
            <person name="Sawayama S."/>
            <person name="Yano S."/>
            <person name="Inoue H."/>
        </authorList>
    </citation>
    <scope>NUCLEOTIDE SEQUENCE [LARGE SCALE GENOMIC DNA]</scope>
    <source>
        <strain evidence="3">Y-94</strain>
    </source>
</reference>
<dbReference type="AlphaFoldDB" id="A0A510NW92"/>